<dbReference type="Gene3D" id="3.40.50.150">
    <property type="entry name" value="Vaccinia Virus protein VP39"/>
    <property type="match status" value="1"/>
</dbReference>
<dbReference type="GO" id="GO:0032259">
    <property type="term" value="P:methylation"/>
    <property type="evidence" value="ECO:0007669"/>
    <property type="project" value="InterPro"/>
</dbReference>
<accession>A0A9N9KWP8</accession>
<feature type="region of interest" description="Disordered" evidence="1">
    <location>
        <begin position="381"/>
        <end position="486"/>
    </location>
</feature>
<dbReference type="InterPro" id="IPR029063">
    <property type="entry name" value="SAM-dependent_MTases_sf"/>
</dbReference>
<feature type="domain" description="Ribosomal RNA methyltransferase FtsJ" evidence="2">
    <location>
        <begin position="108"/>
        <end position="305"/>
    </location>
</feature>
<gene>
    <name evidence="3" type="ORF">HYFRA_00010255</name>
</gene>
<evidence type="ECO:0000313" key="4">
    <source>
        <dbReference type="Proteomes" id="UP000696280"/>
    </source>
</evidence>
<evidence type="ECO:0000256" key="1">
    <source>
        <dbReference type="SAM" id="MobiDB-lite"/>
    </source>
</evidence>
<dbReference type="InterPro" id="IPR002877">
    <property type="entry name" value="RNA_MeTrfase_FtsJ_dom"/>
</dbReference>
<dbReference type="AlphaFoldDB" id="A0A9N9KWP8"/>
<proteinExistence type="predicted"/>
<keyword evidence="4" id="KW-1185">Reference proteome</keyword>
<evidence type="ECO:0000313" key="3">
    <source>
        <dbReference type="EMBL" id="CAG8953505.1"/>
    </source>
</evidence>
<name>A0A9N9KWP8_9HELO</name>
<sequence length="486" mass="54304">MSAETLKSHIGDDDQGLRTTLDELLAGFAEITLQDDPRDKQMSHGDKILKAYLFKNEPHFVNVMKYRDRGWVQNKEKGDAFFKAQREKADNTDKVGEKRFFVMMQQILDEMQAQTGFLNLPVRGEELHVFDICMAPGGYTAAVLKYYPTARAFGVTLPEQDGGHAVLIPSEALAGLKYMDVTMLINEFGDGGSVPKTHPDYKKFIITRPFSYYKFDLVFCDGMVLRTQERATYREKSEVVRLIHSQLILAIQRIAPGGTLVMLLHKIDCFSSAFILYTLSTFAKVEVFKPVKKHNTRSSFYMIAKDVQPESEAAKAAVKKWKNKWWKATFGDGKDEDGPIDPKTETDEGELFEMIQEFGPSLMELGRPIWDVQAEALKRTEYAGDGSGPLSPGTDMPKSISIPARPPLSPSSIAPMSPSSTWPMSPMTPTTPFTPMMPLSKTASWGKGTNGDENVSPRSPRSPGYGRGFQRFSAGSYEGARWGPEK</sequence>
<dbReference type="SUPFAM" id="SSF53335">
    <property type="entry name" value="S-adenosyl-L-methionine-dependent methyltransferases"/>
    <property type="match status" value="1"/>
</dbReference>
<dbReference type="Pfam" id="PF01728">
    <property type="entry name" value="FtsJ"/>
    <property type="match status" value="1"/>
</dbReference>
<dbReference type="Proteomes" id="UP000696280">
    <property type="component" value="Unassembled WGS sequence"/>
</dbReference>
<comment type="caution">
    <text evidence="3">The sequence shown here is derived from an EMBL/GenBank/DDBJ whole genome shotgun (WGS) entry which is preliminary data.</text>
</comment>
<organism evidence="3 4">
    <name type="scientific">Hymenoscyphus fraxineus</name>
    <dbReference type="NCBI Taxonomy" id="746836"/>
    <lineage>
        <taxon>Eukaryota</taxon>
        <taxon>Fungi</taxon>
        <taxon>Dikarya</taxon>
        <taxon>Ascomycota</taxon>
        <taxon>Pezizomycotina</taxon>
        <taxon>Leotiomycetes</taxon>
        <taxon>Helotiales</taxon>
        <taxon>Helotiaceae</taxon>
        <taxon>Hymenoscyphus</taxon>
    </lineage>
</organism>
<dbReference type="GO" id="GO:0008168">
    <property type="term" value="F:methyltransferase activity"/>
    <property type="evidence" value="ECO:0007669"/>
    <property type="project" value="InterPro"/>
</dbReference>
<dbReference type="EMBL" id="CAJVRL010000050">
    <property type="protein sequence ID" value="CAG8953505.1"/>
    <property type="molecule type" value="Genomic_DNA"/>
</dbReference>
<reference evidence="3" key="1">
    <citation type="submission" date="2021-07" db="EMBL/GenBank/DDBJ databases">
        <authorList>
            <person name="Durling M."/>
        </authorList>
    </citation>
    <scope>NUCLEOTIDE SEQUENCE</scope>
</reference>
<feature type="compositionally biased region" description="Low complexity" evidence="1">
    <location>
        <begin position="410"/>
        <end position="440"/>
    </location>
</feature>
<protein>
    <recommendedName>
        <fullName evidence="2">Ribosomal RNA methyltransferase FtsJ domain-containing protein</fullName>
    </recommendedName>
</protein>
<dbReference type="OrthoDB" id="417125at2759"/>
<evidence type="ECO:0000259" key="2">
    <source>
        <dbReference type="Pfam" id="PF01728"/>
    </source>
</evidence>